<proteinExistence type="predicted"/>
<sequence length="309" mass="32860">MPEASRAKRDDVDVAGVLASVAGVSRAVAALRYAEAGIPVFPCVTGGKRPLTKRGFHEASTEPRQVARWWARWPHANIGMPTGHASGLEVVDVDVHGAIRGFAAFELARREGLTDRWAAFVRTPSGGVHAYYPADPELAQPSWQVARAGIDFRGAGGYVIVPPSIIPTDAGRCAYALIGSGRGNAVPVDARVLRQFLDPRPARLMPVIPAERTDGIDVERIARWVGMRGEGERNRGLFWASCRLIEAGIPPDRVRAALGPAAERAGLPAPEIETTIRSAHRIATGAPSVPTAYPVSGHSSLPSSGQVLS</sequence>
<dbReference type="InterPro" id="IPR015330">
    <property type="entry name" value="DNA_primase/pol_bifunc_N"/>
</dbReference>
<gene>
    <name evidence="4" type="ORF">IT882_08015</name>
</gene>
<accession>A0A7S8MZ84</accession>
<evidence type="ECO:0000313" key="4">
    <source>
        <dbReference type="EMBL" id="QPE06004.1"/>
    </source>
</evidence>
<keyword evidence="5" id="KW-1185">Reference proteome</keyword>
<organism evidence="4 5">
    <name type="scientific">Microbacterium schleiferi</name>
    <dbReference type="NCBI Taxonomy" id="69362"/>
    <lineage>
        <taxon>Bacteria</taxon>
        <taxon>Bacillati</taxon>
        <taxon>Actinomycetota</taxon>
        <taxon>Actinomycetes</taxon>
        <taxon>Micrococcales</taxon>
        <taxon>Microbacteriaceae</taxon>
        <taxon>Microbacterium</taxon>
    </lineage>
</organism>
<reference evidence="4 5" key="1">
    <citation type="submission" date="2020-11" db="EMBL/GenBank/DDBJ databases">
        <title>Amino acid is mineralized and recycled by bacteria in oceanic microbiome.</title>
        <authorList>
            <person name="Zheng L.Y."/>
        </authorList>
    </citation>
    <scope>NUCLEOTIDE SEQUENCE [LARGE SCALE GENOMIC DNA]</scope>
    <source>
        <strain evidence="4 5">A32-1</strain>
    </source>
</reference>
<dbReference type="SMART" id="SM00943">
    <property type="entry name" value="Prim-Pol"/>
    <property type="match status" value="1"/>
</dbReference>
<dbReference type="InterPro" id="IPR014820">
    <property type="entry name" value="PriCT_1"/>
</dbReference>
<dbReference type="SMART" id="SM00942">
    <property type="entry name" value="PriCT_1"/>
    <property type="match status" value="1"/>
</dbReference>
<dbReference type="CDD" id="cd04859">
    <property type="entry name" value="Prim_Pol"/>
    <property type="match status" value="1"/>
</dbReference>
<dbReference type="AlphaFoldDB" id="A0A7S8MZ84"/>
<dbReference type="SUPFAM" id="SSF56747">
    <property type="entry name" value="Prim-pol domain"/>
    <property type="match status" value="1"/>
</dbReference>
<feature type="compositionally biased region" description="Polar residues" evidence="1">
    <location>
        <begin position="297"/>
        <end position="309"/>
    </location>
</feature>
<evidence type="ECO:0000256" key="1">
    <source>
        <dbReference type="SAM" id="MobiDB-lite"/>
    </source>
</evidence>
<dbReference type="KEGG" id="msf:IT882_08015"/>
<protein>
    <submittedName>
        <fullName evidence="4">Bifunctional DNA primase/polymerase</fullName>
    </submittedName>
</protein>
<feature type="domain" description="DNA primase/polymerase bifunctional N-terminal" evidence="3">
    <location>
        <begin position="30"/>
        <end position="197"/>
    </location>
</feature>
<evidence type="ECO:0000259" key="3">
    <source>
        <dbReference type="SMART" id="SM00943"/>
    </source>
</evidence>
<dbReference type="EMBL" id="CP064760">
    <property type="protein sequence ID" value="QPE06004.1"/>
    <property type="molecule type" value="Genomic_DNA"/>
</dbReference>
<feature type="domain" description="Primase C-terminal 1" evidence="2">
    <location>
        <begin position="222"/>
        <end position="285"/>
    </location>
</feature>
<dbReference type="Pfam" id="PF09250">
    <property type="entry name" value="Prim-Pol"/>
    <property type="match status" value="1"/>
</dbReference>
<name>A0A7S8MZ84_9MICO</name>
<dbReference type="Proteomes" id="UP000594480">
    <property type="component" value="Chromosome"/>
</dbReference>
<feature type="region of interest" description="Disordered" evidence="1">
    <location>
        <begin position="287"/>
        <end position="309"/>
    </location>
</feature>
<evidence type="ECO:0000313" key="5">
    <source>
        <dbReference type="Proteomes" id="UP000594480"/>
    </source>
</evidence>
<evidence type="ECO:0000259" key="2">
    <source>
        <dbReference type="SMART" id="SM00942"/>
    </source>
</evidence>